<dbReference type="EMBL" id="JBEPLW010000016">
    <property type="protein sequence ID" value="MET3576111.1"/>
    <property type="molecule type" value="Genomic_DNA"/>
</dbReference>
<dbReference type="Pfam" id="PF19502">
    <property type="entry name" value="DUF6036"/>
    <property type="match status" value="1"/>
</dbReference>
<sequence length="187" mass="21310">MEKDHDQYTKSEEIVDHLFLLDFLCIQAGVKAELVVLGGSGILLQLELNNHTDFRPTQDIDVNVTSATNFDAIYEQLKKANIHPVGGVMEVPPLEDFQEEDSRQELDVPFSNIRVFVPSIELLACCKIFSKREKDLEDLESSSLLEMCNQELLGDMIAEYEENLLNKHDPNLNLHQLERILDEKGIV</sequence>
<comment type="caution">
    <text evidence="2">The sequence shown here is derived from an EMBL/GenBank/DDBJ whole genome shotgun (WGS) entry which is preliminary data.</text>
</comment>
<keyword evidence="3" id="KW-1185">Reference proteome</keyword>
<evidence type="ECO:0000259" key="1">
    <source>
        <dbReference type="Pfam" id="PF19502"/>
    </source>
</evidence>
<evidence type="ECO:0000313" key="3">
    <source>
        <dbReference type="Proteomes" id="UP001549099"/>
    </source>
</evidence>
<name>A0ABV2GCU6_9BACL</name>
<dbReference type="RefSeq" id="WP_354197866.1">
    <property type="nucleotide sequence ID" value="NZ_JBEPLW010000016.1"/>
</dbReference>
<accession>A0ABV2GCU6</accession>
<reference evidence="2 3" key="1">
    <citation type="submission" date="2024-06" db="EMBL/GenBank/DDBJ databases">
        <title>Genomic Encyclopedia of Type Strains, Phase IV (KMG-IV): sequencing the most valuable type-strain genomes for metagenomic binning, comparative biology and taxonomic classification.</title>
        <authorList>
            <person name="Goeker M."/>
        </authorList>
    </citation>
    <scope>NUCLEOTIDE SEQUENCE [LARGE SCALE GENOMIC DNA]</scope>
    <source>
        <strain evidence="2 3">DSM 26128</strain>
    </source>
</reference>
<feature type="domain" description="DUF6036" evidence="1">
    <location>
        <begin position="31"/>
        <end position="167"/>
    </location>
</feature>
<evidence type="ECO:0000313" key="2">
    <source>
        <dbReference type="EMBL" id="MET3576111.1"/>
    </source>
</evidence>
<organism evidence="2 3">
    <name type="scientific">Bhargavaea ullalensis</name>
    <dbReference type="NCBI Taxonomy" id="1265685"/>
    <lineage>
        <taxon>Bacteria</taxon>
        <taxon>Bacillati</taxon>
        <taxon>Bacillota</taxon>
        <taxon>Bacilli</taxon>
        <taxon>Bacillales</taxon>
        <taxon>Caryophanaceae</taxon>
        <taxon>Bhargavaea</taxon>
    </lineage>
</organism>
<dbReference type="InterPro" id="IPR045792">
    <property type="entry name" value="DUF6036"/>
</dbReference>
<dbReference type="Proteomes" id="UP001549099">
    <property type="component" value="Unassembled WGS sequence"/>
</dbReference>
<proteinExistence type="predicted"/>
<gene>
    <name evidence="2" type="ORF">ABID49_002026</name>
</gene>
<protein>
    <recommendedName>
        <fullName evidence="1">DUF6036 domain-containing protein</fullName>
    </recommendedName>
</protein>